<accession>A0A1Y1XYX6</accession>
<name>A0A1Y1XYX6_9FUNG</name>
<feature type="domain" description="AAA+ ATPase" evidence="8">
    <location>
        <begin position="53"/>
        <end position="215"/>
    </location>
</feature>
<evidence type="ECO:0000256" key="3">
    <source>
        <dbReference type="ARBA" id="ARBA00019083"/>
    </source>
</evidence>
<evidence type="ECO:0000256" key="4">
    <source>
        <dbReference type="ARBA" id="ARBA00022705"/>
    </source>
</evidence>
<evidence type="ECO:0000313" key="10">
    <source>
        <dbReference type="Proteomes" id="UP000193498"/>
    </source>
</evidence>
<proteinExistence type="inferred from homology"/>
<dbReference type="AlphaFoldDB" id="A0A1Y1XYX6"/>
<dbReference type="InterPro" id="IPR032705">
    <property type="entry name" value="ORC4_C"/>
</dbReference>
<comment type="similarity">
    <text evidence="2 7">Belongs to the ORC4 family.</text>
</comment>
<dbReference type="GO" id="GO:0005664">
    <property type="term" value="C:nuclear origin of replication recognition complex"/>
    <property type="evidence" value="ECO:0007669"/>
    <property type="project" value="TreeGrafter"/>
</dbReference>
<protein>
    <recommendedName>
        <fullName evidence="3 7">Origin recognition complex subunit 4</fullName>
    </recommendedName>
</protein>
<keyword evidence="6 7" id="KW-0539">Nucleus</keyword>
<evidence type="ECO:0000256" key="7">
    <source>
        <dbReference type="PIRNR" id="PIRNR007858"/>
    </source>
</evidence>
<dbReference type="InterPro" id="IPR027417">
    <property type="entry name" value="P-loop_NTPase"/>
</dbReference>
<dbReference type="STRING" id="1314790.A0A1Y1XYX6"/>
<comment type="caution">
    <text evidence="9">The sequence shown here is derived from an EMBL/GenBank/DDBJ whole genome shotgun (WGS) entry which is preliminary data.</text>
</comment>
<dbReference type="InterPro" id="IPR016527">
    <property type="entry name" value="ORC4"/>
</dbReference>
<dbReference type="PIRSF" id="PIRSF007858">
    <property type="entry name" value="ORC4"/>
    <property type="match status" value="1"/>
</dbReference>
<reference evidence="9 10" key="1">
    <citation type="submission" date="2016-07" db="EMBL/GenBank/DDBJ databases">
        <title>Pervasive Adenine N6-methylation of Active Genes in Fungi.</title>
        <authorList>
            <consortium name="DOE Joint Genome Institute"/>
            <person name="Mondo S.J."/>
            <person name="Dannebaum R.O."/>
            <person name="Kuo R.C."/>
            <person name="Labutti K."/>
            <person name="Haridas S."/>
            <person name="Kuo A."/>
            <person name="Salamov A."/>
            <person name="Ahrendt S.R."/>
            <person name="Lipzen A."/>
            <person name="Sullivan W."/>
            <person name="Andreopoulos W.B."/>
            <person name="Clum A."/>
            <person name="Lindquist E."/>
            <person name="Daum C."/>
            <person name="Ramamoorthy G.K."/>
            <person name="Gryganskyi A."/>
            <person name="Culley D."/>
            <person name="Magnuson J.K."/>
            <person name="James T.Y."/>
            <person name="O'Malley M.A."/>
            <person name="Stajich J.E."/>
            <person name="Spatafora J.W."/>
            <person name="Visel A."/>
            <person name="Grigoriev I.V."/>
        </authorList>
    </citation>
    <scope>NUCLEOTIDE SEQUENCE [LARGE SCALE GENOMIC DNA]</scope>
    <source>
        <strain evidence="9 10">CBS 931.73</strain>
    </source>
</reference>
<dbReference type="EMBL" id="MCFE01000350">
    <property type="protein sequence ID" value="ORX90963.1"/>
    <property type="molecule type" value="Genomic_DNA"/>
</dbReference>
<comment type="subcellular location">
    <subcellularLocation>
        <location evidence="1 7">Nucleus</location>
    </subcellularLocation>
</comment>
<dbReference type="GO" id="GO:0006270">
    <property type="term" value="P:DNA replication initiation"/>
    <property type="evidence" value="ECO:0007669"/>
    <property type="project" value="TreeGrafter"/>
</dbReference>
<sequence>MVNVEWSSQDVEQARRSILNRITERIPPKELVGLEEQEAKIYDLLERTVSQGESNSALLIGQRGSGKSMLVNRVLQNLTQKYHVDNKKDFYQVHLNGLVQTDDRIALKEIIRQLSLEEEFDSTLSSSFAETLAFLLNLLKQGSKDNVSIVFILDEFDLFAQHPKQTLLYNLFDVAQSSQNPVAVLGLTCRLDSLELLEKRVKSRFSHRQVLLFPPDTFREFMTAIRNALELEEEVTNEVYREKFNESLDVVLADPNISKSFRRIFDLTKDIRAVFRICVGAVSSLSLSQPFLDLGELYEAALQQRADSKTELLKGLSLLELCLIIAIKQLLELELYTFNFEMAYNEYKEFMNLALAQGGGGMKLYKKAVAMKAFENLISIELIQPVENYGKSPKEYRMMKVMLEPLQIADAVLKYRDCPTLVRKWGTKWLE</sequence>
<evidence type="ECO:0000259" key="8">
    <source>
        <dbReference type="SMART" id="SM00382"/>
    </source>
</evidence>
<evidence type="ECO:0000313" key="9">
    <source>
        <dbReference type="EMBL" id="ORX90963.1"/>
    </source>
</evidence>
<evidence type="ECO:0000256" key="6">
    <source>
        <dbReference type="ARBA" id="ARBA00023242"/>
    </source>
</evidence>
<dbReference type="Pfam" id="PF13191">
    <property type="entry name" value="AAA_16"/>
    <property type="match status" value="1"/>
</dbReference>
<organism evidence="9 10">
    <name type="scientific">Basidiobolus meristosporus CBS 931.73</name>
    <dbReference type="NCBI Taxonomy" id="1314790"/>
    <lineage>
        <taxon>Eukaryota</taxon>
        <taxon>Fungi</taxon>
        <taxon>Fungi incertae sedis</taxon>
        <taxon>Zoopagomycota</taxon>
        <taxon>Entomophthoromycotina</taxon>
        <taxon>Basidiobolomycetes</taxon>
        <taxon>Basidiobolales</taxon>
        <taxon>Basidiobolaceae</taxon>
        <taxon>Basidiobolus</taxon>
    </lineage>
</organism>
<evidence type="ECO:0000256" key="1">
    <source>
        <dbReference type="ARBA" id="ARBA00004123"/>
    </source>
</evidence>
<keyword evidence="5 7" id="KW-0238">DNA-binding</keyword>
<keyword evidence="10" id="KW-1185">Reference proteome</keyword>
<dbReference type="FunFam" id="3.40.50.300:FF:001499">
    <property type="entry name" value="Origin recognition complex subunit 4, putative"/>
    <property type="match status" value="1"/>
</dbReference>
<dbReference type="InterPro" id="IPR003593">
    <property type="entry name" value="AAA+_ATPase"/>
</dbReference>
<gene>
    <name evidence="9" type="ORF">K493DRAFT_317613</name>
</gene>
<dbReference type="PANTHER" id="PTHR12087">
    <property type="entry name" value="ORIGIN RECOGNITION COMPLEX SUBUNIT 4"/>
    <property type="match status" value="1"/>
</dbReference>
<dbReference type="PANTHER" id="PTHR12087:SF0">
    <property type="entry name" value="ORIGIN RECOGNITION COMPLEX SUBUNIT 4"/>
    <property type="match status" value="1"/>
</dbReference>
<comment type="function">
    <text evidence="7">Component of the origin recognition complex (ORC) that binds origins of replication.</text>
</comment>
<dbReference type="SMART" id="SM00382">
    <property type="entry name" value="AAA"/>
    <property type="match status" value="1"/>
</dbReference>
<dbReference type="OrthoDB" id="343623at2759"/>
<dbReference type="Pfam" id="PF14629">
    <property type="entry name" value="ORC4_C"/>
    <property type="match status" value="1"/>
</dbReference>
<evidence type="ECO:0000256" key="5">
    <source>
        <dbReference type="ARBA" id="ARBA00023125"/>
    </source>
</evidence>
<dbReference type="GO" id="GO:0003688">
    <property type="term" value="F:DNA replication origin binding"/>
    <property type="evidence" value="ECO:0007669"/>
    <property type="project" value="TreeGrafter"/>
</dbReference>
<dbReference type="Proteomes" id="UP000193498">
    <property type="component" value="Unassembled WGS sequence"/>
</dbReference>
<evidence type="ECO:0000256" key="2">
    <source>
        <dbReference type="ARBA" id="ARBA00005334"/>
    </source>
</evidence>
<dbReference type="InterPro" id="IPR041664">
    <property type="entry name" value="AAA_16"/>
</dbReference>
<dbReference type="SUPFAM" id="SSF52540">
    <property type="entry name" value="P-loop containing nucleoside triphosphate hydrolases"/>
    <property type="match status" value="1"/>
</dbReference>
<dbReference type="Gene3D" id="3.40.50.300">
    <property type="entry name" value="P-loop containing nucleotide triphosphate hydrolases"/>
    <property type="match status" value="1"/>
</dbReference>
<dbReference type="InParanoid" id="A0A1Y1XYX6"/>
<keyword evidence="4 7" id="KW-0235">DNA replication</keyword>